<evidence type="ECO:0000259" key="4">
    <source>
        <dbReference type="PROSITE" id="PS50048"/>
    </source>
</evidence>
<proteinExistence type="predicted"/>
<dbReference type="InterPro" id="IPR021858">
    <property type="entry name" value="Fun_TF"/>
</dbReference>
<evidence type="ECO:0000256" key="3">
    <source>
        <dbReference type="SAM" id="MobiDB-lite"/>
    </source>
</evidence>
<dbReference type="GO" id="GO:0005634">
    <property type="term" value="C:nucleus"/>
    <property type="evidence" value="ECO:0007669"/>
    <property type="project" value="UniProtKB-SubCell"/>
</dbReference>
<keyword evidence="6" id="KW-1185">Reference proteome</keyword>
<feature type="region of interest" description="Disordered" evidence="3">
    <location>
        <begin position="110"/>
        <end position="138"/>
    </location>
</feature>
<dbReference type="SUPFAM" id="SSF57701">
    <property type="entry name" value="Zn2/Cys6 DNA-binding domain"/>
    <property type="match status" value="1"/>
</dbReference>
<name>A0AA39L5H0_SARSR</name>
<reference evidence="5" key="1">
    <citation type="submission" date="2022-10" db="EMBL/GenBank/DDBJ databases">
        <title>Determination and structural analysis of whole genome sequence of Sarocladium strictum F4-1.</title>
        <authorList>
            <person name="Hu L."/>
            <person name="Jiang Y."/>
        </authorList>
    </citation>
    <scope>NUCLEOTIDE SEQUENCE</scope>
    <source>
        <strain evidence="5">F4-1</strain>
    </source>
</reference>
<feature type="region of interest" description="Disordered" evidence="3">
    <location>
        <begin position="1"/>
        <end position="31"/>
    </location>
</feature>
<feature type="domain" description="Zn(2)-C6 fungal-type" evidence="4">
    <location>
        <begin position="33"/>
        <end position="61"/>
    </location>
</feature>
<dbReference type="AlphaFoldDB" id="A0AA39L5H0"/>
<evidence type="ECO:0000313" key="5">
    <source>
        <dbReference type="EMBL" id="KAK0384695.1"/>
    </source>
</evidence>
<dbReference type="Gene3D" id="4.10.240.10">
    <property type="entry name" value="Zn(2)-C6 fungal-type DNA-binding domain"/>
    <property type="match status" value="1"/>
</dbReference>
<dbReference type="SMART" id="SM00066">
    <property type="entry name" value="GAL4"/>
    <property type="match status" value="1"/>
</dbReference>
<dbReference type="PANTHER" id="PTHR37534">
    <property type="entry name" value="TRANSCRIPTIONAL ACTIVATOR PROTEIN UGA3"/>
    <property type="match status" value="1"/>
</dbReference>
<dbReference type="PANTHER" id="PTHR37534:SF46">
    <property type="entry name" value="ZN(II)2CYS6 TRANSCRIPTION FACTOR (EUROFUNG)"/>
    <property type="match status" value="1"/>
</dbReference>
<feature type="compositionally biased region" description="Polar residues" evidence="3">
    <location>
        <begin position="1"/>
        <end position="10"/>
    </location>
</feature>
<comment type="caution">
    <text evidence="5">The sequence shown here is derived from an EMBL/GenBank/DDBJ whole genome shotgun (WGS) entry which is preliminary data.</text>
</comment>
<accession>A0AA39L5H0</accession>
<dbReference type="InterPro" id="IPR001138">
    <property type="entry name" value="Zn2Cys6_DnaBD"/>
</dbReference>
<organism evidence="5 6">
    <name type="scientific">Sarocladium strictum</name>
    <name type="common">Black bundle disease fungus</name>
    <name type="synonym">Acremonium strictum</name>
    <dbReference type="NCBI Taxonomy" id="5046"/>
    <lineage>
        <taxon>Eukaryota</taxon>
        <taxon>Fungi</taxon>
        <taxon>Dikarya</taxon>
        <taxon>Ascomycota</taxon>
        <taxon>Pezizomycotina</taxon>
        <taxon>Sordariomycetes</taxon>
        <taxon>Hypocreomycetidae</taxon>
        <taxon>Hypocreales</taxon>
        <taxon>Sarocladiaceae</taxon>
        <taxon>Sarocladium</taxon>
    </lineage>
</organism>
<protein>
    <recommendedName>
        <fullName evidence="4">Zn(2)-C6 fungal-type domain-containing protein</fullName>
    </recommendedName>
</protein>
<evidence type="ECO:0000256" key="1">
    <source>
        <dbReference type="ARBA" id="ARBA00004123"/>
    </source>
</evidence>
<dbReference type="Pfam" id="PF00172">
    <property type="entry name" value="Zn_clus"/>
    <property type="match status" value="1"/>
</dbReference>
<gene>
    <name evidence="5" type="ORF">NLU13_7173</name>
</gene>
<dbReference type="Pfam" id="PF11951">
    <property type="entry name" value="Fungal_trans_2"/>
    <property type="match status" value="1"/>
</dbReference>
<dbReference type="GO" id="GO:0008270">
    <property type="term" value="F:zinc ion binding"/>
    <property type="evidence" value="ECO:0007669"/>
    <property type="project" value="InterPro"/>
</dbReference>
<keyword evidence="2" id="KW-0539">Nucleus</keyword>
<dbReference type="EMBL" id="JAPDFR010000007">
    <property type="protein sequence ID" value="KAK0384695.1"/>
    <property type="molecule type" value="Genomic_DNA"/>
</dbReference>
<sequence>MPRSKNSTSKSRVDSNGLCRPVGKPRGLRRDRDCRTCRQRDLKCDLNRPSCGQCLSAQIPCKGYPPRVIWVDHCASRHSRVPQADKHVNNQPEVQQLGSTNGTLQWRDKEHDLPSSASGSVPPIHSSPHTDHLGSPNVKLSGTDQNSFIRPLVALCQEIIQRGGDDLGKGEYRYLSPEVISLISRLRDFAQARIDTHPQRRHELETENIWESEVASRHRLDTLVGLKETLAIGNPFALIGIAAFAFFEVCDSGFGQWQRHLVGAKSLLDYHCTCIEELDNLSTEVTGLKAIISRLVWFDTIGAIGRGTADMIFDPWHRAILDDEFFRIVGCPAETFCLFAKIAAKESTDGDPDLLLSALEQLLKLEQGESEWSISANIFRCAAVLAILTKSEEQRPATAVSKKAMVTLAVDRLCRMLAALQPTCQFYIHLAVPAYLAGIHATTSEQCHTVREYWHNCSHAGVRRYPDGLARCEDHWKAQGLHYR</sequence>
<dbReference type="Proteomes" id="UP001175261">
    <property type="component" value="Unassembled WGS sequence"/>
</dbReference>
<dbReference type="PROSITE" id="PS50048">
    <property type="entry name" value="ZN2_CY6_FUNGAL_2"/>
    <property type="match status" value="1"/>
</dbReference>
<comment type="subcellular location">
    <subcellularLocation>
        <location evidence="1">Nucleus</location>
    </subcellularLocation>
</comment>
<evidence type="ECO:0000313" key="6">
    <source>
        <dbReference type="Proteomes" id="UP001175261"/>
    </source>
</evidence>
<dbReference type="GO" id="GO:0000981">
    <property type="term" value="F:DNA-binding transcription factor activity, RNA polymerase II-specific"/>
    <property type="evidence" value="ECO:0007669"/>
    <property type="project" value="InterPro"/>
</dbReference>
<evidence type="ECO:0000256" key="2">
    <source>
        <dbReference type="ARBA" id="ARBA00023242"/>
    </source>
</evidence>
<dbReference type="InterPro" id="IPR036864">
    <property type="entry name" value="Zn2-C6_fun-type_DNA-bd_sf"/>
</dbReference>